<organism evidence="3">
    <name type="scientific">Cacopsylla melanoneura</name>
    <dbReference type="NCBI Taxonomy" id="428564"/>
    <lineage>
        <taxon>Eukaryota</taxon>
        <taxon>Metazoa</taxon>
        <taxon>Ecdysozoa</taxon>
        <taxon>Arthropoda</taxon>
        <taxon>Hexapoda</taxon>
        <taxon>Insecta</taxon>
        <taxon>Pterygota</taxon>
        <taxon>Neoptera</taxon>
        <taxon>Paraneoptera</taxon>
        <taxon>Hemiptera</taxon>
        <taxon>Sternorrhyncha</taxon>
        <taxon>Psylloidea</taxon>
        <taxon>Psyllidae</taxon>
        <taxon>Psyllinae</taxon>
        <taxon>Cacopsylla</taxon>
    </lineage>
</organism>
<accession>A0A8D9E6A8</accession>
<feature type="signal peptide" evidence="2">
    <location>
        <begin position="1"/>
        <end position="19"/>
    </location>
</feature>
<evidence type="ECO:0000256" key="1">
    <source>
        <dbReference type="SAM" id="MobiDB-lite"/>
    </source>
</evidence>
<evidence type="ECO:0000313" key="3">
    <source>
        <dbReference type="EMBL" id="CAG6742136.1"/>
    </source>
</evidence>
<feature type="compositionally biased region" description="Basic and acidic residues" evidence="1">
    <location>
        <begin position="316"/>
        <end position="326"/>
    </location>
</feature>
<dbReference type="AlphaFoldDB" id="A0A8D9E6A8"/>
<feature type="compositionally biased region" description="Basic and acidic residues" evidence="1">
    <location>
        <begin position="69"/>
        <end position="78"/>
    </location>
</feature>
<feature type="region of interest" description="Disordered" evidence="1">
    <location>
        <begin position="69"/>
        <end position="111"/>
    </location>
</feature>
<sequence length="338" mass="39633">MASLIRTVLLVSIIYVTTAAVIDDISQKTPKKNYKQFQAGPDDDIIHDSIKRGNEQPCQTSFKENNRIDAKHQMESDAKYSIQRLRRSPQQPKRKPQPKPNPNYPTTNPTKNWWDVKLKYDLDSLQRASRDLKGKWDVTKEGLASRFKTDTNALEVEKVDVTNEDLARFKRNTKGLEGEEVDVTKEPLARFKRDTNALEGLEIEEMDVRNEDLERFKRNTNALVVEEVDASNKYLARFKRDSKTLEVKEVLGRVKRYYVRRYVYTTEKKEFLDTCGHKGYSKSRRIAMSHQLKAIWKRIKKLGIVGKVALNEWVQKRKEENEENEKRKKRKNDVKNKT</sequence>
<dbReference type="EMBL" id="HBUF01432699">
    <property type="protein sequence ID" value="CAG6742137.1"/>
    <property type="molecule type" value="Transcribed_RNA"/>
</dbReference>
<keyword evidence="2" id="KW-0732">Signal</keyword>
<feature type="compositionally biased region" description="Basic residues" evidence="1">
    <location>
        <begin position="84"/>
        <end position="97"/>
    </location>
</feature>
<feature type="chain" id="PRO_5036262934" evidence="2">
    <location>
        <begin position="20"/>
        <end position="338"/>
    </location>
</feature>
<protein>
    <submittedName>
        <fullName evidence="3">Uncharacterized protein</fullName>
    </submittedName>
</protein>
<feature type="region of interest" description="Disordered" evidence="1">
    <location>
        <begin position="316"/>
        <end position="338"/>
    </location>
</feature>
<name>A0A8D9E6A8_9HEMI</name>
<proteinExistence type="predicted"/>
<evidence type="ECO:0000256" key="2">
    <source>
        <dbReference type="SAM" id="SignalP"/>
    </source>
</evidence>
<reference evidence="3" key="1">
    <citation type="submission" date="2021-05" db="EMBL/GenBank/DDBJ databases">
        <authorList>
            <person name="Alioto T."/>
            <person name="Alioto T."/>
            <person name="Gomez Garrido J."/>
        </authorList>
    </citation>
    <scope>NUCLEOTIDE SEQUENCE</scope>
</reference>
<dbReference type="EMBL" id="HBUF01432698">
    <property type="protein sequence ID" value="CAG6742136.1"/>
    <property type="molecule type" value="Transcribed_RNA"/>
</dbReference>